<sequence length="85" mass="9929">MNQHLNRSLLAIVQQWDPFGYGIDAYEIEAMDVVRAVYEYDDVEKLARKIQAIYEFAFEQKIPLTKCITLARELLLMKEDSECAL</sequence>
<evidence type="ECO:0000313" key="1">
    <source>
        <dbReference type="EMBL" id="MBB4075406.1"/>
    </source>
</evidence>
<dbReference type="GO" id="GO:0016853">
    <property type="term" value="F:isomerase activity"/>
    <property type="evidence" value="ECO:0007669"/>
    <property type="project" value="UniProtKB-KW"/>
</dbReference>
<dbReference type="AlphaFoldDB" id="A0A840E2J6"/>
<dbReference type="SUPFAM" id="SSF116922">
    <property type="entry name" value="YugE-like"/>
    <property type="match status" value="1"/>
</dbReference>
<keyword evidence="2" id="KW-1185">Reference proteome</keyword>
<name>A0A840E2J6_9BACL</name>
<dbReference type="Pfam" id="PF08958">
    <property type="entry name" value="DUF1871"/>
    <property type="match status" value="1"/>
</dbReference>
<evidence type="ECO:0000313" key="2">
    <source>
        <dbReference type="Proteomes" id="UP000559598"/>
    </source>
</evidence>
<dbReference type="Gene3D" id="1.10.340.20">
    <property type="entry name" value="Apc36109-like domain"/>
    <property type="match status" value="1"/>
</dbReference>
<protein>
    <submittedName>
        <fullName evidence="1">L-arabinose isomerase</fullName>
    </submittedName>
</protein>
<dbReference type="InterPro" id="IPR023162">
    <property type="entry name" value="Apc36109-like_dom_sf"/>
</dbReference>
<keyword evidence="1" id="KW-0413">Isomerase</keyword>
<dbReference type="RefSeq" id="WP_183185904.1">
    <property type="nucleotide sequence ID" value="NZ_BMNP01000031.1"/>
</dbReference>
<accession>A0A840E2J6</accession>
<dbReference type="Proteomes" id="UP000559598">
    <property type="component" value="Unassembled WGS sequence"/>
</dbReference>
<reference evidence="1 2" key="1">
    <citation type="submission" date="2020-08" db="EMBL/GenBank/DDBJ databases">
        <title>Genomic Encyclopedia of Type Strains, Phase IV (KMG-IV): sequencing the most valuable type-strain genomes for metagenomic binning, comparative biology and taxonomic classification.</title>
        <authorList>
            <person name="Goeker M."/>
        </authorList>
    </citation>
    <scope>NUCLEOTIDE SEQUENCE [LARGE SCALE GENOMIC DNA]</scope>
    <source>
        <strain evidence="1 2">DSM 17075</strain>
    </source>
</reference>
<proteinExistence type="predicted"/>
<comment type="caution">
    <text evidence="1">The sequence shown here is derived from an EMBL/GenBank/DDBJ whole genome shotgun (WGS) entry which is preliminary data.</text>
</comment>
<dbReference type="InterPro" id="IPR015053">
    <property type="entry name" value="DUF1871"/>
</dbReference>
<organism evidence="1 2">
    <name type="scientific">Anoxybacteroides voinovskiense</name>
    <dbReference type="NCBI Taxonomy" id="230470"/>
    <lineage>
        <taxon>Bacteria</taxon>
        <taxon>Bacillati</taxon>
        <taxon>Bacillota</taxon>
        <taxon>Bacilli</taxon>
        <taxon>Bacillales</taxon>
        <taxon>Anoxybacillaceae</taxon>
        <taxon>Anoxybacteroides</taxon>
    </lineage>
</organism>
<gene>
    <name evidence="1" type="ORF">GGR02_003240</name>
</gene>
<dbReference type="EMBL" id="JACIDE010000032">
    <property type="protein sequence ID" value="MBB4075406.1"/>
    <property type="molecule type" value="Genomic_DNA"/>
</dbReference>